<organism evidence="7 8">
    <name type="scientific">Aestuariispira insulae</name>
    <dbReference type="NCBI Taxonomy" id="1461337"/>
    <lineage>
        <taxon>Bacteria</taxon>
        <taxon>Pseudomonadati</taxon>
        <taxon>Pseudomonadota</taxon>
        <taxon>Alphaproteobacteria</taxon>
        <taxon>Rhodospirillales</taxon>
        <taxon>Kiloniellaceae</taxon>
        <taxon>Aestuariispira</taxon>
    </lineage>
</organism>
<protein>
    <recommendedName>
        <fullName evidence="6">NfeD-like C-terminal domain-containing protein</fullName>
    </recommendedName>
</protein>
<evidence type="ECO:0000256" key="1">
    <source>
        <dbReference type="ARBA" id="ARBA00004141"/>
    </source>
</evidence>
<evidence type="ECO:0000259" key="6">
    <source>
        <dbReference type="Pfam" id="PF01957"/>
    </source>
</evidence>
<dbReference type="AlphaFoldDB" id="A0A3D9HM09"/>
<reference evidence="7 8" key="1">
    <citation type="submission" date="2018-07" db="EMBL/GenBank/DDBJ databases">
        <title>Genomic Encyclopedia of Type Strains, Phase III (KMG-III): the genomes of soil and plant-associated and newly described type strains.</title>
        <authorList>
            <person name="Whitman W."/>
        </authorList>
    </citation>
    <scope>NUCLEOTIDE SEQUENCE [LARGE SCALE GENOMIC DNA]</scope>
    <source>
        <strain evidence="7 8">CECT 8488</strain>
    </source>
</reference>
<dbReference type="InterPro" id="IPR002810">
    <property type="entry name" value="NfeD-like_C"/>
</dbReference>
<dbReference type="GO" id="GO:0005886">
    <property type="term" value="C:plasma membrane"/>
    <property type="evidence" value="ECO:0007669"/>
    <property type="project" value="TreeGrafter"/>
</dbReference>
<evidence type="ECO:0000256" key="2">
    <source>
        <dbReference type="ARBA" id="ARBA00022692"/>
    </source>
</evidence>
<evidence type="ECO:0000256" key="3">
    <source>
        <dbReference type="ARBA" id="ARBA00022989"/>
    </source>
</evidence>
<comment type="subcellular location">
    <subcellularLocation>
        <location evidence="1">Membrane</location>
        <topology evidence="1">Multi-pass membrane protein</topology>
    </subcellularLocation>
</comment>
<proteinExistence type="predicted"/>
<keyword evidence="8" id="KW-1185">Reference proteome</keyword>
<comment type="caution">
    <text evidence="7">The sequence shown here is derived from an EMBL/GenBank/DDBJ whole genome shotgun (WGS) entry which is preliminary data.</text>
</comment>
<keyword evidence="3 5" id="KW-1133">Transmembrane helix</keyword>
<keyword evidence="2 5" id="KW-0812">Transmembrane</keyword>
<evidence type="ECO:0000256" key="4">
    <source>
        <dbReference type="ARBA" id="ARBA00023136"/>
    </source>
</evidence>
<accession>A0A3D9HM09</accession>
<feature type="transmembrane region" description="Helical" evidence="5">
    <location>
        <begin position="60"/>
        <end position="78"/>
    </location>
</feature>
<evidence type="ECO:0000313" key="7">
    <source>
        <dbReference type="EMBL" id="RED49936.1"/>
    </source>
</evidence>
<sequence length="154" mass="16990">MTLEELLSRMEFWHWVIAGAVLMILELAIPGTVLLWCGISAVVVGLLQLAIPGLAWEIQLLIFGILSLVTVVGYRVWLRRHPIESADPTLNKRGAQYIGREVKVTETRLGGRGRANLDDSSWLVKDPSGSELDMNATYRVTGVEGATLLVGRDH</sequence>
<dbReference type="OrthoDB" id="9810336at2"/>
<dbReference type="EMBL" id="QRDW01000005">
    <property type="protein sequence ID" value="RED49936.1"/>
    <property type="molecule type" value="Genomic_DNA"/>
</dbReference>
<dbReference type="Proteomes" id="UP000256845">
    <property type="component" value="Unassembled WGS sequence"/>
</dbReference>
<gene>
    <name evidence="7" type="ORF">DFP90_105309</name>
</gene>
<dbReference type="Gene3D" id="2.40.50.140">
    <property type="entry name" value="Nucleic acid-binding proteins"/>
    <property type="match status" value="1"/>
</dbReference>
<dbReference type="Pfam" id="PF01957">
    <property type="entry name" value="NfeD"/>
    <property type="match status" value="1"/>
</dbReference>
<dbReference type="InterPro" id="IPR012340">
    <property type="entry name" value="NA-bd_OB-fold"/>
</dbReference>
<dbReference type="PANTHER" id="PTHR33507:SF3">
    <property type="entry name" value="INNER MEMBRANE PROTEIN YBBJ"/>
    <property type="match status" value="1"/>
</dbReference>
<evidence type="ECO:0000313" key="8">
    <source>
        <dbReference type="Proteomes" id="UP000256845"/>
    </source>
</evidence>
<evidence type="ECO:0000256" key="5">
    <source>
        <dbReference type="SAM" id="Phobius"/>
    </source>
</evidence>
<name>A0A3D9HM09_9PROT</name>
<dbReference type="PANTHER" id="PTHR33507">
    <property type="entry name" value="INNER MEMBRANE PROTEIN YBBJ"/>
    <property type="match status" value="1"/>
</dbReference>
<keyword evidence="4 5" id="KW-0472">Membrane</keyword>
<dbReference type="InterPro" id="IPR052165">
    <property type="entry name" value="Membrane_assoc_protease"/>
</dbReference>
<feature type="domain" description="NfeD-like C-terminal" evidence="6">
    <location>
        <begin position="95"/>
        <end position="150"/>
    </location>
</feature>
<feature type="transmembrane region" description="Helical" evidence="5">
    <location>
        <begin position="12"/>
        <end position="29"/>
    </location>
</feature>
<dbReference type="RefSeq" id="WP_115937165.1">
    <property type="nucleotide sequence ID" value="NZ_QRDW01000005.1"/>
</dbReference>